<dbReference type="EMBL" id="BMFJ01000001">
    <property type="protein sequence ID" value="GGE22741.1"/>
    <property type="molecule type" value="Genomic_DNA"/>
</dbReference>
<evidence type="ECO:0000256" key="2">
    <source>
        <dbReference type="ARBA" id="ARBA00023315"/>
    </source>
</evidence>
<dbReference type="Proteomes" id="UP000612855">
    <property type="component" value="Unassembled WGS sequence"/>
</dbReference>
<proteinExistence type="predicted"/>
<dbReference type="PANTHER" id="PTHR43877">
    <property type="entry name" value="AMINOALKYLPHOSPHONATE N-ACETYLTRANSFERASE-RELATED-RELATED"/>
    <property type="match status" value="1"/>
</dbReference>
<dbReference type="Pfam" id="PF00583">
    <property type="entry name" value="Acetyltransf_1"/>
    <property type="match status" value="1"/>
</dbReference>
<organism evidence="4 5">
    <name type="scientific">Primorskyibacter flagellatus</name>
    <dbReference type="NCBI Taxonomy" id="1387277"/>
    <lineage>
        <taxon>Bacteria</taxon>
        <taxon>Pseudomonadati</taxon>
        <taxon>Pseudomonadota</taxon>
        <taxon>Alphaproteobacteria</taxon>
        <taxon>Rhodobacterales</taxon>
        <taxon>Roseobacteraceae</taxon>
        <taxon>Primorskyibacter</taxon>
    </lineage>
</organism>
<evidence type="ECO:0000313" key="5">
    <source>
        <dbReference type="Proteomes" id="UP000612855"/>
    </source>
</evidence>
<dbReference type="PANTHER" id="PTHR43877:SF2">
    <property type="entry name" value="AMINOALKYLPHOSPHONATE N-ACETYLTRANSFERASE-RELATED"/>
    <property type="match status" value="1"/>
</dbReference>
<keyword evidence="2" id="KW-0012">Acyltransferase</keyword>
<dbReference type="InterPro" id="IPR000182">
    <property type="entry name" value="GNAT_dom"/>
</dbReference>
<keyword evidence="5" id="KW-1185">Reference proteome</keyword>
<dbReference type="PROSITE" id="PS51186">
    <property type="entry name" value="GNAT"/>
    <property type="match status" value="1"/>
</dbReference>
<dbReference type="SUPFAM" id="SSF55729">
    <property type="entry name" value="Acyl-CoA N-acyltransferases (Nat)"/>
    <property type="match status" value="1"/>
</dbReference>
<gene>
    <name evidence="4" type="ORF">GCM10011360_09040</name>
</gene>
<protein>
    <recommendedName>
        <fullName evidence="3">N-acetyltransferase domain-containing protein</fullName>
    </recommendedName>
</protein>
<evidence type="ECO:0000313" key="4">
    <source>
        <dbReference type="EMBL" id="GGE22741.1"/>
    </source>
</evidence>
<reference evidence="5" key="1">
    <citation type="journal article" date="2019" name="Int. J. Syst. Evol. Microbiol.">
        <title>The Global Catalogue of Microorganisms (GCM) 10K type strain sequencing project: providing services to taxonomists for standard genome sequencing and annotation.</title>
        <authorList>
            <consortium name="The Broad Institute Genomics Platform"/>
            <consortium name="The Broad Institute Genome Sequencing Center for Infectious Disease"/>
            <person name="Wu L."/>
            <person name="Ma J."/>
        </authorList>
    </citation>
    <scope>NUCLEOTIDE SEQUENCE [LARGE SCALE GENOMIC DNA]</scope>
    <source>
        <strain evidence="5">CGMCC 1.12664</strain>
    </source>
</reference>
<dbReference type="Gene3D" id="3.40.630.30">
    <property type="match status" value="1"/>
</dbReference>
<evidence type="ECO:0000256" key="1">
    <source>
        <dbReference type="ARBA" id="ARBA00022679"/>
    </source>
</evidence>
<dbReference type="CDD" id="cd04301">
    <property type="entry name" value="NAT_SF"/>
    <property type="match status" value="1"/>
</dbReference>
<comment type="caution">
    <text evidence="4">The sequence shown here is derived from an EMBL/GenBank/DDBJ whole genome shotgun (WGS) entry which is preliminary data.</text>
</comment>
<sequence>MTAINLATPDDLTRLLPLVRAFHEEAGIPVDEDARLAALTPLLEGSPHGAAWLIGPARAPIGYVVISFGWSVEFGGMDGFVDELYIRPSVRGRGLGTEVLTHLPKTLSATGLKAIHLEVSRVAIKTQEAYKRAGFQPRHDYLLMTRKF</sequence>
<evidence type="ECO:0000259" key="3">
    <source>
        <dbReference type="PROSITE" id="PS51186"/>
    </source>
</evidence>
<keyword evidence="1" id="KW-0808">Transferase</keyword>
<dbReference type="InterPro" id="IPR050832">
    <property type="entry name" value="Bact_Acetyltransf"/>
</dbReference>
<dbReference type="AlphaFoldDB" id="A0A917A315"/>
<name>A0A917A315_9RHOB</name>
<dbReference type="GO" id="GO:0016747">
    <property type="term" value="F:acyltransferase activity, transferring groups other than amino-acyl groups"/>
    <property type="evidence" value="ECO:0007669"/>
    <property type="project" value="InterPro"/>
</dbReference>
<feature type="domain" description="N-acetyltransferase" evidence="3">
    <location>
        <begin position="2"/>
        <end position="148"/>
    </location>
</feature>
<dbReference type="InterPro" id="IPR016181">
    <property type="entry name" value="Acyl_CoA_acyltransferase"/>
</dbReference>
<accession>A0A917A315</accession>
<dbReference type="RefSeq" id="WP_188476477.1">
    <property type="nucleotide sequence ID" value="NZ_BMFJ01000001.1"/>
</dbReference>